<dbReference type="EMBL" id="BGPR01000058">
    <property type="protein sequence ID" value="GBL88214.1"/>
    <property type="molecule type" value="Genomic_DNA"/>
</dbReference>
<dbReference type="AlphaFoldDB" id="A0A4Y2BAS5"/>
<sequence length="149" mass="16458">MPTAMRPVPHGPGIPIPKPPEKLKDISFDSEEEDDDPDDDFNAAGSNDPRLFSQSELYDLKPQSCATPNGNKYASIPVGHSVRYKECYENLAIILKKLKYKDHMWTICWDLKVISMLLGLQGEIQNIHASCVSGTVGKGVNTGLRESGQ</sequence>
<organism evidence="2 3">
    <name type="scientific">Araneus ventricosus</name>
    <name type="common">Orbweaver spider</name>
    <name type="synonym">Epeira ventricosa</name>
    <dbReference type="NCBI Taxonomy" id="182803"/>
    <lineage>
        <taxon>Eukaryota</taxon>
        <taxon>Metazoa</taxon>
        <taxon>Ecdysozoa</taxon>
        <taxon>Arthropoda</taxon>
        <taxon>Chelicerata</taxon>
        <taxon>Arachnida</taxon>
        <taxon>Araneae</taxon>
        <taxon>Araneomorphae</taxon>
        <taxon>Entelegynae</taxon>
        <taxon>Araneoidea</taxon>
        <taxon>Araneidae</taxon>
        <taxon>Araneus</taxon>
    </lineage>
</organism>
<evidence type="ECO:0000256" key="1">
    <source>
        <dbReference type="SAM" id="MobiDB-lite"/>
    </source>
</evidence>
<evidence type="ECO:0000313" key="3">
    <source>
        <dbReference type="Proteomes" id="UP000499080"/>
    </source>
</evidence>
<name>A0A4Y2BAS5_ARAVE</name>
<accession>A0A4Y2BAS5</accession>
<keyword evidence="3" id="KW-1185">Reference proteome</keyword>
<protein>
    <submittedName>
        <fullName evidence="2">Uncharacterized protein</fullName>
    </submittedName>
</protein>
<dbReference type="Proteomes" id="UP000499080">
    <property type="component" value="Unassembled WGS sequence"/>
</dbReference>
<reference evidence="2 3" key="1">
    <citation type="journal article" date="2019" name="Sci. Rep.">
        <title>Orb-weaving spider Araneus ventricosus genome elucidates the spidroin gene catalogue.</title>
        <authorList>
            <person name="Kono N."/>
            <person name="Nakamura H."/>
            <person name="Ohtoshi R."/>
            <person name="Moran D.A.P."/>
            <person name="Shinohara A."/>
            <person name="Yoshida Y."/>
            <person name="Fujiwara M."/>
            <person name="Mori M."/>
            <person name="Tomita M."/>
            <person name="Arakawa K."/>
        </authorList>
    </citation>
    <scope>NUCLEOTIDE SEQUENCE [LARGE SCALE GENOMIC DNA]</scope>
</reference>
<feature type="compositionally biased region" description="Acidic residues" evidence="1">
    <location>
        <begin position="28"/>
        <end position="41"/>
    </location>
</feature>
<dbReference type="PANTHER" id="PTHR46114">
    <property type="entry name" value="APPLE DOMAIN-CONTAINING PROTEIN"/>
    <property type="match status" value="1"/>
</dbReference>
<feature type="compositionally biased region" description="Pro residues" evidence="1">
    <location>
        <begin position="9"/>
        <end position="18"/>
    </location>
</feature>
<dbReference type="OrthoDB" id="8063408at2759"/>
<feature type="region of interest" description="Disordered" evidence="1">
    <location>
        <begin position="1"/>
        <end position="49"/>
    </location>
</feature>
<dbReference type="PANTHER" id="PTHR46114:SF1">
    <property type="entry name" value="ZAD DOMAIN-CONTAINING PROTEIN"/>
    <property type="match status" value="1"/>
</dbReference>
<gene>
    <name evidence="2" type="ORF">AVEN_117798_1</name>
</gene>
<proteinExistence type="predicted"/>
<evidence type="ECO:0000313" key="2">
    <source>
        <dbReference type="EMBL" id="GBL88214.1"/>
    </source>
</evidence>
<comment type="caution">
    <text evidence="2">The sequence shown here is derived from an EMBL/GenBank/DDBJ whole genome shotgun (WGS) entry which is preliminary data.</text>
</comment>